<evidence type="ECO:0000256" key="1">
    <source>
        <dbReference type="SAM" id="Coils"/>
    </source>
</evidence>
<name>A0A023DF08_9BACL</name>
<evidence type="ECO:0000313" key="2">
    <source>
        <dbReference type="EMBL" id="GAJ39832.1"/>
    </source>
</evidence>
<keyword evidence="3" id="KW-1185">Reference proteome</keyword>
<proteinExistence type="predicted"/>
<dbReference type="EMBL" id="BAWO01000029">
    <property type="protein sequence ID" value="GAJ39832.1"/>
    <property type="molecule type" value="Genomic_DNA"/>
</dbReference>
<dbReference type="AlphaFoldDB" id="A0A023DF08"/>
<accession>A0A023DF08</accession>
<keyword evidence="1" id="KW-0175">Coiled coil</keyword>
<protein>
    <submittedName>
        <fullName evidence="2">Uncharacterized protein</fullName>
    </submittedName>
</protein>
<feature type="coiled-coil region" evidence="1">
    <location>
        <begin position="171"/>
        <end position="198"/>
    </location>
</feature>
<dbReference type="Proteomes" id="UP000023561">
    <property type="component" value="Unassembled WGS sequence"/>
</dbReference>
<dbReference type="RefSeq" id="WP_042409143.1">
    <property type="nucleotide sequence ID" value="NZ_BAWO01000029.1"/>
</dbReference>
<evidence type="ECO:0000313" key="3">
    <source>
        <dbReference type="Proteomes" id="UP000023561"/>
    </source>
</evidence>
<reference evidence="2 3" key="1">
    <citation type="submission" date="2014-04" db="EMBL/GenBank/DDBJ databases">
        <title>Whole genome shotgun sequence of Geobacillus caldoxylosilyticus NBRC 107762.</title>
        <authorList>
            <person name="Hosoyama A."/>
            <person name="Hosoyama Y."/>
            <person name="Katano-Makiyama Y."/>
            <person name="Tsuchikane K."/>
            <person name="Ohji S."/>
            <person name="Ichikawa N."/>
            <person name="Yamazoe A."/>
            <person name="Fujita N."/>
        </authorList>
    </citation>
    <scope>NUCLEOTIDE SEQUENCE [LARGE SCALE GENOMIC DNA]</scope>
    <source>
        <strain evidence="2 3">NBRC 107762</strain>
    </source>
</reference>
<sequence length="201" mass="23665">MKVKLMNYFKKQSDLEKLMAEKQTLENEYSEMTKKVNQVQSLLNLAQAELMVDSSTTNKKKVDKFKEALEKLEKERATVLEKVQKVAVEIARLNMEKRKAEIEAIADNDVERFEEYYRSYKLKKLWEEKVSKIIHQKTKILDATTPKGLLKEAGVEIGHFDKTNEAHKPYLELWERKRAEVEEQVEKELAELEKQLEDFLG</sequence>
<feature type="coiled-coil region" evidence="1">
    <location>
        <begin position="8"/>
        <end position="103"/>
    </location>
</feature>
<gene>
    <name evidence="2" type="ORF">GCA01S_029_00100</name>
</gene>
<comment type="caution">
    <text evidence="2">The sequence shown here is derived from an EMBL/GenBank/DDBJ whole genome shotgun (WGS) entry which is preliminary data.</text>
</comment>
<organism evidence="2 3">
    <name type="scientific">Parageobacillus caldoxylosilyticus NBRC 107762</name>
    <dbReference type="NCBI Taxonomy" id="1220594"/>
    <lineage>
        <taxon>Bacteria</taxon>
        <taxon>Bacillati</taxon>
        <taxon>Bacillota</taxon>
        <taxon>Bacilli</taxon>
        <taxon>Bacillales</taxon>
        <taxon>Anoxybacillaceae</taxon>
        <taxon>Saccharococcus</taxon>
    </lineage>
</organism>